<sequence>MMDHQETNLIQHKIHPKHPLKQVYKNSKFDCKACKCKGRGFRYRCEKCDFNIHPICGTGHESISTFTHPQHTVQLVQQSIFSDHKCDLCCKTVRGTVYRCKGCHFYLHPICSQVPEFLYGHVMHPPHPIRLRLMESKKCDVCNKSCKNWRYNCEICDVHIHVGCLTVKQKTGGDDDDGGFGDFFDELMVDFAVGALTGGISV</sequence>
<evidence type="ECO:0000313" key="4">
    <source>
        <dbReference type="Proteomes" id="UP001443914"/>
    </source>
</evidence>
<dbReference type="Gene3D" id="3.30.40.10">
    <property type="entry name" value="Zinc/RING finger domain, C3HC4 (zinc finger)"/>
    <property type="match status" value="1"/>
</dbReference>
<feature type="domain" description="DC1" evidence="2">
    <location>
        <begin position="14"/>
        <end position="56"/>
    </location>
</feature>
<evidence type="ECO:0000313" key="3">
    <source>
        <dbReference type="EMBL" id="KAK9674144.1"/>
    </source>
</evidence>
<feature type="domain" description="DC1" evidence="2">
    <location>
        <begin position="66"/>
        <end position="111"/>
    </location>
</feature>
<feature type="domain" description="DC1" evidence="2">
    <location>
        <begin position="124"/>
        <end position="164"/>
    </location>
</feature>
<dbReference type="InterPro" id="IPR046349">
    <property type="entry name" value="C1-like_sf"/>
</dbReference>
<comment type="caution">
    <text evidence="3">The sequence shown here is derived from an EMBL/GenBank/DDBJ whole genome shotgun (WGS) entry which is preliminary data.</text>
</comment>
<dbReference type="Pfam" id="PF03107">
    <property type="entry name" value="C1_2"/>
    <property type="match status" value="3"/>
</dbReference>
<dbReference type="Proteomes" id="UP001443914">
    <property type="component" value="Unassembled WGS sequence"/>
</dbReference>
<keyword evidence="4" id="KW-1185">Reference proteome</keyword>
<protein>
    <recommendedName>
        <fullName evidence="2">DC1 domain-containing protein</fullName>
    </recommendedName>
</protein>
<dbReference type="EMBL" id="JBDFQZ010000012">
    <property type="protein sequence ID" value="KAK9674144.1"/>
    <property type="molecule type" value="Genomic_DNA"/>
</dbReference>
<name>A0AAW1HDR3_SAPOF</name>
<proteinExistence type="predicted"/>
<dbReference type="InterPro" id="IPR013083">
    <property type="entry name" value="Znf_RING/FYVE/PHD"/>
</dbReference>
<dbReference type="SUPFAM" id="SSF57889">
    <property type="entry name" value="Cysteine-rich domain"/>
    <property type="match status" value="2"/>
</dbReference>
<evidence type="ECO:0000259" key="2">
    <source>
        <dbReference type="Pfam" id="PF03107"/>
    </source>
</evidence>
<dbReference type="InterPro" id="IPR004146">
    <property type="entry name" value="DC1"/>
</dbReference>
<organism evidence="3 4">
    <name type="scientific">Saponaria officinalis</name>
    <name type="common">Common soapwort</name>
    <name type="synonym">Lychnis saponaria</name>
    <dbReference type="NCBI Taxonomy" id="3572"/>
    <lineage>
        <taxon>Eukaryota</taxon>
        <taxon>Viridiplantae</taxon>
        <taxon>Streptophyta</taxon>
        <taxon>Embryophyta</taxon>
        <taxon>Tracheophyta</taxon>
        <taxon>Spermatophyta</taxon>
        <taxon>Magnoliopsida</taxon>
        <taxon>eudicotyledons</taxon>
        <taxon>Gunneridae</taxon>
        <taxon>Pentapetalae</taxon>
        <taxon>Caryophyllales</taxon>
        <taxon>Caryophyllaceae</taxon>
        <taxon>Caryophylleae</taxon>
        <taxon>Saponaria</taxon>
    </lineage>
</organism>
<dbReference type="PANTHER" id="PTHR47841:SF7">
    <property type="entry name" value="CYSTEINE_HISTIDINE-RICH C1 DOMAIN PROTEIN"/>
    <property type="match status" value="1"/>
</dbReference>
<dbReference type="PANTHER" id="PTHR47841">
    <property type="entry name" value="DIACYLGLYCEROL KINASE THETA-LIKE-RELATED"/>
    <property type="match status" value="1"/>
</dbReference>
<accession>A0AAW1HDR3</accession>
<gene>
    <name evidence="3" type="ORF">RND81_12G214000</name>
</gene>
<dbReference type="AlphaFoldDB" id="A0AAW1HDR3"/>
<evidence type="ECO:0000256" key="1">
    <source>
        <dbReference type="ARBA" id="ARBA00022737"/>
    </source>
</evidence>
<keyword evidence="1" id="KW-0677">Repeat</keyword>
<reference evidence="3" key="1">
    <citation type="submission" date="2024-03" db="EMBL/GenBank/DDBJ databases">
        <title>WGS assembly of Saponaria officinalis var. Norfolk2.</title>
        <authorList>
            <person name="Jenkins J."/>
            <person name="Shu S."/>
            <person name="Grimwood J."/>
            <person name="Barry K."/>
            <person name="Goodstein D."/>
            <person name="Schmutz J."/>
            <person name="Leebens-Mack J."/>
            <person name="Osbourn A."/>
        </authorList>
    </citation>
    <scope>NUCLEOTIDE SEQUENCE [LARGE SCALE GENOMIC DNA]</scope>
    <source>
        <strain evidence="3">JIC</strain>
    </source>
</reference>